<dbReference type="InParanoid" id="D8UK36"/>
<organism evidence="2">
    <name type="scientific">Volvox carteri f. nagariensis</name>
    <dbReference type="NCBI Taxonomy" id="3068"/>
    <lineage>
        <taxon>Eukaryota</taxon>
        <taxon>Viridiplantae</taxon>
        <taxon>Chlorophyta</taxon>
        <taxon>core chlorophytes</taxon>
        <taxon>Chlorophyceae</taxon>
        <taxon>CS clade</taxon>
        <taxon>Chlamydomonadales</taxon>
        <taxon>Volvocaceae</taxon>
        <taxon>Volvox</taxon>
    </lineage>
</organism>
<accession>D8UK36</accession>
<dbReference type="RefSeq" id="XP_002959024.1">
    <property type="nucleotide sequence ID" value="XM_002958978.1"/>
</dbReference>
<gene>
    <name evidence="1" type="ORF">VOLCADRAFT_100386</name>
</gene>
<reference evidence="1 2" key="1">
    <citation type="journal article" date="2010" name="Science">
        <title>Genomic analysis of organismal complexity in the multicellular green alga Volvox carteri.</title>
        <authorList>
            <person name="Prochnik S.E."/>
            <person name="Umen J."/>
            <person name="Nedelcu A.M."/>
            <person name="Hallmann A."/>
            <person name="Miller S.M."/>
            <person name="Nishii I."/>
            <person name="Ferris P."/>
            <person name="Kuo A."/>
            <person name="Mitros T."/>
            <person name="Fritz-Laylin L.K."/>
            <person name="Hellsten U."/>
            <person name="Chapman J."/>
            <person name="Simakov O."/>
            <person name="Rensing S.A."/>
            <person name="Terry A."/>
            <person name="Pangilinan J."/>
            <person name="Kapitonov V."/>
            <person name="Jurka J."/>
            <person name="Salamov A."/>
            <person name="Shapiro H."/>
            <person name="Schmutz J."/>
            <person name="Grimwood J."/>
            <person name="Lindquist E."/>
            <person name="Lucas S."/>
            <person name="Grigoriev I.V."/>
            <person name="Schmitt R."/>
            <person name="Kirk D."/>
            <person name="Rokhsar D.S."/>
        </authorList>
    </citation>
    <scope>NUCLEOTIDE SEQUENCE [LARGE SCALE GENOMIC DNA]</scope>
    <source>
        <strain evidence="2">f. Nagariensis / Eve</strain>
    </source>
</reference>
<proteinExistence type="predicted"/>
<dbReference type="AlphaFoldDB" id="D8UK36"/>
<dbReference type="Proteomes" id="UP000001058">
    <property type="component" value="Unassembled WGS sequence"/>
</dbReference>
<evidence type="ECO:0000313" key="2">
    <source>
        <dbReference type="Proteomes" id="UP000001058"/>
    </source>
</evidence>
<dbReference type="GeneID" id="9625766"/>
<sequence length="178" mass="18287">MNAAGSASAPASALLPRSDLLIRYRAGKTGSGGGGAAPWAVQGMRRQARMAHTREGMRRRSAAAMLLASCSSSCSGVPLLLRSPVLRVLTGSSSCSGIPLLLRSPVLRVLTGSSLCSDVLLLLRSPVVQVLTGSSSCSRVPLLFCSPAPRIQMSIPHPGCICAECTQALTTACPSLLG</sequence>
<name>D8UK36_VOLCA</name>
<evidence type="ECO:0000313" key="1">
    <source>
        <dbReference type="EMBL" id="EFJ39916.1"/>
    </source>
</evidence>
<keyword evidence="2" id="KW-1185">Reference proteome</keyword>
<dbReference type="EMBL" id="GL378437">
    <property type="protein sequence ID" value="EFJ39916.1"/>
    <property type="molecule type" value="Genomic_DNA"/>
</dbReference>
<dbReference type="KEGG" id="vcn:VOLCADRAFT_100386"/>
<protein>
    <submittedName>
        <fullName evidence="1">Uncharacterized protein</fullName>
    </submittedName>
</protein>